<dbReference type="PANTHER" id="PTHR35864">
    <property type="entry name" value="ZINC METALLOPROTEASE MJ0611-RELATED"/>
    <property type="match status" value="1"/>
</dbReference>
<keyword evidence="11" id="KW-0482">Metalloprotease</keyword>
<dbReference type="GO" id="GO:0006508">
    <property type="term" value="P:proteolysis"/>
    <property type="evidence" value="ECO:0007669"/>
    <property type="project" value="UniProtKB-KW"/>
</dbReference>
<dbReference type="PANTHER" id="PTHR35864:SF1">
    <property type="entry name" value="ZINC METALLOPROTEASE YWHC-RELATED"/>
    <property type="match status" value="1"/>
</dbReference>
<dbReference type="CDD" id="cd06158">
    <property type="entry name" value="S2P-M50_like_1"/>
    <property type="match status" value="1"/>
</dbReference>
<dbReference type="OrthoDB" id="9800627at2"/>
<keyword evidence="12 13" id="KW-0472">Membrane</keyword>
<dbReference type="Proteomes" id="UP000256424">
    <property type="component" value="Unassembled WGS sequence"/>
</dbReference>
<keyword evidence="16" id="KW-1185">Reference proteome</keyword>
<dbReference type="InterPro" id="IPR044537">
    <property type="entry name" value="Rip2-like"/>
</dbReference>
<evidence type="ECO:0000256" key="9">
    <source>
        <dbReference type="ARBA" id="ARBA00022833"/>
    </source>
</evidence>
<keyword evidence="7" id="KW-0479">Metal-binding</keyword>
<evidence type="ECO:0000256" key="7">
    <source>
        <dbReference type="ARBA" id="ARBA00022723"/>
    </source>
</evidence>
<comment type="caution">
    <text evidence="15">The sequence shown here is derived from an EMBL/GenBank/DDBJ whole genome shotgun (WGS) entry which is preliminary data.</text>
</comment>
<comment type="cofactor">
    <cofactor evidence="1">
        <name>Zn(2+)</name>
        <dbReference type="ChEBI" id="CHEBI:29105"/>
    </cofactor>
</comment>
<keyword evidence="5 15" id="KW-0645">Protease</keyword>
<dbReference type="InterPro" id="IPR052348">
    <property type="entry name" value="Metallopeptidase_M50B"/>
</dbReference>
<keyword evidence="4" id="KW-1003">Cell membrane</keyword>
<sequence length="220" mass="24489">MDISKLDVILVIFQIVALLIAAIGHEIMHGLVALKYGDNTARREGRLSINPRSHIDLFGSIIIPLTLIVMGSPIMFGYAKPVPVDIDTVRDNGGYKACMLVALAGVFYNFFMAFCCVVILKLGLSFHLLDTQSLSLQFFFILLYVNIVLGVFNLLPIPPLDGSKALAYLGLMFNSSVFASLYNKFENYGMIILILLLLFPLTREAIFNVIRITVMMFLTI</sequence>
<evidence type="ECO:0000313" key="15">
    <source>
        <dbReference type="EMBL" id="RDU71243.1"/>
    </source>
</evidence>
<reference evidence="15 16" key="1">
    <citation type="submission" date="2018-04" db="EMBL/GenBank/DDBJ databases">
        <title>Novel Campyloabacter and Helicobacter Species and Strains.</title>
        <authorList>
            <person name="Mannion A.J."/>
            <person name="Shen Z."/>
            <person name="Fox J.G."/>
        </authorList>
    </citation>
    <scope>NUCLEOTIDE SEQUENCE [LARGE SCALE GENOMIC DNA]</scope>
    <source>
        <strain evidence="15 16">MIT 97-5075</strain>
    </source>
</reference>
<evidence type="ECO:0000313" key="16">
    <source>
        <dbReference type="Proteomes" id="UP000256424"/>
    </source>
</evidence>
<dbReference type="EMBL" id="NXLW01000013">
    <property type="protein sequence ID" value="RDU71243.1"/>
    <property type="molecule type" value="Genomic_DNA"/>
</dbReference>
<feature type="transmembrane region" description="Helical" evidence="13">
    <location>
        <begin position="12"/>
        <end position="34"/>
    </location>
</feature>
<dbReference type="Pfam" id="PF02163">
    <property type="entry name" value="Peptidase_M50"/>
    <property type="match status" value="1"/>
</dbReference>
<comment type="similarity">
    <text evidence="3">Belongs to the peptidase M50B family.</text>
</comment>
<comment type="subcellular location">
    <subcellularLocation>
        <location evidence="2">Cell membrane</location>
        <topology evidence="2">Multi-pass membrane protein</topology>
    </subcellularLocation>
</comment>
<protein>
    <submittedName>
        <fullName evidence="15">Site-2 protease family protein</fullName>
    </submittedName>
</protein>
<name>A0A3D8J1J7_9HELI</name>
<dbReference type="GO" id="GO:0008237">
    <property type="term" value="F:metallopeptidase activity"/>
    <property type="evidence" value="ECO:0007669"/>
    <property type="project" value="UniProtKB-KW"/>
</dbReference>
<evidence type="ECO:0000256" key="4">
    <source>
        <dbReference type="ARBA" id="ARBA00022475"/>
    </source>
</evidence>
<evidence type="ECO:0000256" key="1">
    <source>
        <dbReference type="ARBA" id="ARBA00001947"/>
    </source>
</evidence>
<dbReference type="InterPro" id="IPR008915">
    <property type="entry name" value="Peptidase_M50"/>
</dbReference>
<evidence type="ECO:0000256" key="3">
    <source>
        <dbReference type="ARBA" id="ARBA00007931"/>
    </source>
</evidence>
<evidence type="ECO:0000256" key="11">
    <source>
        <dbReference type="ARBA" id="ARBA00023049"/>
    </source>
</evidence>
<organism evidence="15 16">
    <name type="scientific">Helicobacter aurati</name>
    <dbReference type="NCBI Taxonomy" id="137778"/>
    <lineage>
        <taxon>Bacteria</taxon>
        <taxon>Pseudomonadati</taxon>
        <taxon>Campylobacterota</taxon>
        <taxon>Epsilonproteobacteria</taxon>
        <taxon>Campylobacterales</taxon>
        <taxon>Helicobacteraceae</taxon>
        <taxon>Helicobacter</taxon>
    </lineage>
</organism>
<gene>
    <name evidence="15" type="ORF">CQA66_06775</name>
</gene>
<evidence type="ECO:0000259" key="14">
    <source>
        <dbReference type="Pfam" id="PF02163"/>
    </source>
</evidence>
<evidence type="ECO:0000256" key="12">
    <source>
        <dbReference type="ARBA" id="ARBA00023136"/>
    </source>
</evidence>
<keyword evidence="9" id="KW-0862">Zinc</keyword>
<feature type="transmembrane region" description="Helical" evidence="13">
    <location>
        <begin position="134"/>
        <end position="153"/>
    </location>
</feature>
<dbReference type="AlphaFoldDB" id="A0A3D8J1J7"/>
<dbReference type="GO" id="GO:0005886">
    <property type="term" value="C:plasma membrane"/>
    <property type="evidence" value="ECO:0007669"/>
    <property type="project" value="UniProtKB-SubCell"/>
</dbReference>
<evidence type="ECO:0000256" key="5">
    <source>
        <dbReference type="ARBA" id="ARBA00022670"/>
    </source>
</evidence>
<keyword evidence="6 13" id="KW-0812">Transmembrane</keyword>
<feature type="transmembrane region" description="Helical" evidence="13">
    <location>
        <begin position="55"/>
        <end position="79"/>
    </location>
</feature>
<evidence type="ECO:0000256" key="13">
    <source>
        <dbReference type="SAM" id="Phobius"/>
    </source>
</evidence>
<evidence type="ECO:0000256" key="10">
    <source>
        <dbReference type="ARBA" id="ARBA00022989"/>
    </source>
</evidence>
<proteinExistence type="inferred from homology"/>
<keyword evidence="8" id="KW-0378">Hydrolase</keyword>
<dbReference type="RefSeq" id="WP_104762215.1">
    <property type="nucleotide sequence ID" value="NZ_FZPM01000002.1"/>
</dbReference>
<evidence type="ECO:0000256" key="8">
    <source>
        <dbReference type="ARBA" id="ARBA00022801"/>
    </source>
</evidence>
<accession>A0A3D8J1J7</accession>
<feature type="transmembrane region" description="Helical" evidence="13">
    <location>
        <begin position="190"/>
        <end position="218"/>
    </location>
</feature>
<feature type="transmembrane region" description="Helical" evidence="13">
    <location>
        <begin position="99"/>
        <end position="122"/>
    </location>
</feature>
<evidence type="ECO:0000256" key="2">
    <source>
        <dbReference type="ARBA" id="ARBA00004651"/>
    </source>
</evidence>
<evidence type="ECO:0000256" key="6">
    <source>
        <dbReference type="ARBA" id="ARBA00022692"/>
    </source>
</evidence>
<dbReference type="GO" id="GO:0046872">
    <property type="term" value="F:metal ion binding"/>
    <property type="evidence" value="ECO:0007669"/>
    <property type="project" value="UniProtKB-KW"/>
</dbReference>
<keyword evidence="10 13" id="KW-1133">Transmembrane helix</keyword>
<feature type="domain" description="Peptidase M50" evidence="14">
    <location>
        <begin position="135"/>
        <end position="195"/>
    </location>
</feature>